<dbReference type="PIRSF" id="PIRSF001365">
    <property type="entry name" value="DHDPS"/>
    <property type="match status" value="1"/>
</dbReference>
<dbReference type="CDD" id="cd00408">
    <property type="entry name" value="DHDPS-like"/>
    <property type="match status" value="1"/>
</dbReference>
<sequence>MASLTSRPYKGVFPVAPTPFMENGDLDLEGQRRVLDCMIDQGVDGICILANYSEQFLLTDEERDTLTEICLAHVADRVPVIVTTSHFSTRIATERARKATAAGARMLMLMPPYHGTGLRADETRMVEHFARVAEAAGIPIMIQDAPLSGVPLSASFLVRLAREVPLVRYFKIEVAAAAAKLRNLLEAGGDLIEGPFDGEESITLMADLDAGATGTMCSALLPDLIRPVVEHHRKGERKEAAAAYACILPLINYENRQCGLRAAKTVMMEGGVIRSDAVRHPLEPLHRDTHAGLLELARELSPLALRWGK</sequence>
<dbReference type="GO" id="GO:0005829">
    <property type="term" value="C:cytosol"/>
    <property type="evidence" value="ECO:0007669"/>
    <property type="project" value="TreeGrafter"/>
</dbReference>
<name>A0A5N3P765_9HYPH</name>
<evidence type="ECO:0000256" key="1">
    <source>
        <dbReference type="ARBA" id="ARBA00007592"/>
    </source>
</evidence>
<evidence type="ECO:0000256" key="2">
    <source>
        <dbReference type="ARBA" id="ARBA00023239"/>
    </source>
</evidence>
<dbReference type="PANTHER" id="PTHR12128">
    <property type="entry name" value="DIHYDRODIPICOLINATE SYNTHASE"/>
    <property type="match status" value="1"/>
</dbReference>
<dbReference type="SMART" id="SM01130">
    <property type="entry name" value="DHDPS"/>
    <property type="match status" value="1"/>
</dbReference>
<dbReference type="RefSeq" id="WP_150947037.1">
    <property type="nucleotide sequence ID" value="NZ_VCMV01000033.1"/>
</dbReference>
<organism evidence="5 6">
    <name type="scientific">Microvirga brassicacearum</name>
    <dbReference type="NCBI Taxonomy" id="2580413"/>
    <lineage>
        <taxon>Bacteria</taxon>
        <taxon>Pseudomonadati</taxon>
        <taxon>Pseudomonadota</taxon>
        <taxon>Alphaproteobacteria</taxon>
        <taxon>Hyphomicrobiales</taxon>
        <taxon>Methylobacteriaceae</taxon>
        <taxon>Microvirga</taxon>
    </lineage>
</organism>
<dbReference type="OrthoDB" id="7250010at2"/>
<dbReference type="EMBL" id="VCMV01000033">
    <property type="protein sequence ID" value="KAB0265556.1"/>
    <property type="molecule type" value="Genomic_DNA"/>
</dbReference>
<dbReference type="AlphaFoldDB" id="A0A5N3P765"/>
<evidence type="ECO:0000256" key="4">
    <source>
        <dbReference type="PIRSR" id="PIRSR001365-2"/>
    </source>
</evidence>
<accession>A0A5N3P765</accession>
<evidence type="ECO:0000256" key="3">
    <source>
        <dbReference type="PIRNR" id="PIRNR001365"/>
    </source>
</evidence>
<evidence type="ECO:0000313" key="5">
    <source>
        <dbReference type="EMBL" id="KAB0265556.1"/>
    </source>
</evidence>
<proteinExistence type="inferred from homology"/>
<reference evidence="5 6" key="1">
    <citation type="journal article" date="2019" name="Microorganisms">
        <title>Genome Insights into the Novel Species Microvirga brassicacearum, a Rapeseed Endophyte with Biotechnological Potential.</title>
        <authorList>
            <person name="Jimenez-Gomez A."/>
            <person name="Saati-Santamaria Z."/>
            <person name="Igual J.M."/>
            <person name="Rivas R."/>
            <person name="Mateos P.F."/>
            <person name="Garcia-Fraile P."/>
        </authorList>
    </citation>
    <scope>NUCLEOTIDE SEQUENCE [LARGE SCALE GENOMIC DNA]</scope>
    <source>
        <strain evidence="5 6">CDVBN77</strain>
    </source>
</reference>
<dbReference type="SUPFAM" id="SSF51569">
    <property type="entry name" value="Aldolase"/>
    <property type="match status" value="1"/>
</dbReference>
<protein>
    <submittedName>
        <fullName evidence="5">Dihydrodipicolinate synthase family protein</fullName>
    </submittedName>
</protein>
<evidence type="ECO:0000313" key="6">
    <source>
        <dbReference type="Proteomes" id="UP000325684"/>
    </source>
</evidence>
<dbReference type="InterPro" id="IPR002220">
    <property type="entry name" value="DapA-like"/>
</dbReference>
<keyword evidence="2 3" id="KW-0456">Lyase</keyword>
<dbReference type="Gene3D" id="3.20.20.70">
    <property type="entry name" value="Aldolase class I"/>
    <property type="match status" value="1"/>
</dbReference>
<comment type="caution">
    <text evidence="5">The sequence shown here is derived from an EMBL/GenBank/DDBJ whole genome shotgun (WGS) entry which is preliminary data.</text>
</comment>
<comment type="similarity">
    <text evidence="1 3">Belongs to the DapA family.</text>
</comment>
<dbReference type="Pfam" id="PF00701">
    <property type="entry name" value="DHDPS"/>
    <property type="match status" value="1"/>
</dbReference>
<keyword evidence="6" id="KW-1185">Reference proteome</keyword>
<dbReference type="InterPro" id="IPR013785">
    <property type="entry name" value="Aldolase_TIM"/>
</dbReference>
<dbReference type="GO" id="GO:0008840">
    <property type="term" value="F:4-hydroxy-tetrahydrodipicolinate synthase activity"/>
    <property type="evidence" value="ECO:0007669"/>
    <property type="project" value="TreeGrafter"/>
</dbReference>
<dbReference type="Proteomes" id="UP000325684">
    <property type="component" value="Unassembled WGS sequence"/>
</dbReference>
<feature type="binding site" evidence="4">
    <location>
        <position position="216"/>
    </location>
    <ligand>
        <name>pyruvate</name>
        <dbReference type="ChEBI" id="CHEBI:15361"/>
    </ligand>
</feature>
<dbReference type="PANTHER" id="PTHR12128:SF66">
    <property type="entry name" value="4-HYDROXY-2-OXOGLUTARATE ALDOLASE, MITOCHONDRIAL"/>
    <property type="match status" value="1"/>
</dbReference>
<gene>
    <name evidence="5" type="ORF">FEZ63_17965</name>
</gene>